<dbReference type="Proteomes" id="UP000062519">
    <property type="component" value="Chromosome 2"/>
</dbReference>
<organism evidence="3 4">
    <name type="scientific">Burkholderia mayonis</name>
    <dbReference type="NCBI Taxonomy" id="1385591"/>
    <lineage>
        <taxon>Bacteria</taxon>
        <taxon>Pseudomonadati</taxon>
        <taxon>Pseudomonadota</taxon>
        <taxon>Betaproteobacteria</taxon>
        <taxon>Burkholderiales</taxon>
        <taxon>Burkholderiaceae</taxon>
        <taxon>Burkholderia</taxon>
        <taxon>pseudomallei group</taxon>
    </lineage>
</organism>
<feature type="region of interest" description="Disordered" evidence="1">
    <location>
        <begin position="101"/>
        <end position="126"/>
    </location>
</feature>
<dbReference type="KEGG" id="buu:WS70_28445"/>
<accession>A0A1B4FPI4</accession>
<evidence type="ECO:0000256" key="1">
    <source>
        <dbReference type="SAM" id="MobiDB-lite"/>
    </source>
</evidence>
<reference evidence="3 4" key="1">
    <citation type="submission" date="2015-12" db="EMBL/GenBank/DDBJ databases">
        <title>Diversity of Burkholderia near neighbor genomes.</title>
        <authorList>
            <person name="Sahl J."/>
            <person name="Wagner D."/>
            <person name="Keim P."/>
        </authorList>
    </citation>
    <scope>NUCLEOTIDE SEQUENCE [LARGE SCALE GENOMIC DNA]</scope>
    <source>
        <strain evidence="3 4">BDU6</strain>
    </source>
</reference>
<keyword evidence="4" id="KW-1185">Reference proteome</keyword>
<dbReference type="Gene3D" id="2.30.110.50">
    <property type="match status" value="1"/>
</dbReference>
<feature type="domain" description="DUF2345" evidence="2">
    <location>
        <begin position="122"/>
        <end position="269"/>
    </location>
</feature>
<gene>
    <name evidence="3" type="ORF">WS70_28445</name>
</gene>
<evidence type="ECO:0000259" key="2">
    <source>
        <dbReference type="Pfam" id="PF10106"/>
    </source>
</evidence>
<protein>
    <recommendedName>
        <fullName evidence="2">DUF2345 domain-containing protein</fullName>
    </recommendedName>
</protein>
<evidence type="ECO:0000313" key="4">
    <source>
        <dbReference type="Proteomes" id="UP000062519"/>
    </source>
</evidence>
<dbReference type="SUPFAM" id="SSF69279">
    <property type="entry name" value="Phage tail proteins"/>
    <property type="match status" value="1"/>
</dbReference>
<evidence type="ECO:0000313" key="3">
    <source>
        <dbReference type="EMBL" id="AOJ05587.1"/>
    </source>
</evidence>
<feature type="compositionally biased region" description="Gly residues" evidence="1">
    <location>
        <begin position="113"/>
        <end position="125"/>
    </location>
</feature>
<name>A0A1B4FPI4_9BURK</name>
<sequence length="302" mass="31744">MTLGPRGPQETAFAPIFEAIHRGLLQRERLLKLDTPLGANALIPLRAVGEAKLGRDYTWTIDAATTRDDLNPDALIAQQSSLSEQHRAESLKAGHDALTELTGATRQPVEPGLSGGRTPGGGTGSANGFKVPAMLLGSAGGMGLTTLQSLHASADRHVNVVAGQSAFVATGKSFVTSAGEKVSVFAQDGIKLFAKDAIQIESHRETIDLIGRKTVRIVSATERIEIAADKEILITSGQAYIRLKDGDIQIHAPGKIDIKGSMHSFSGPASMPYPMPTQPDAVCVPCMMKRAAGRSAFVSTGG</sequence>
<dbReference type="Pfam" id="PF10106">
    <property type="entry name" value="DUF2345"/>
    <property type="match status" value="1"/>
</dbReference>
<dbReference type="InterPro" id="IPR018769">
    <property type="entry name" value="VgrG2_DUF2345"/>
</dbReference>
<dbReference type="AlphaFoldDB" id="A0A1B4FPI4"/>
<proteinExistence type="predicted"/>
<dbReference type="EMBL" id="CP013387">
    <property type="protein sequence ID" value="AOJ05587.1"/>
    <property type="molecule type" value="Genomic_DNA"/>
</dbReference>